<dbReference type="InterPro" id="IPR003395">
    <property type="entry name" value="RecF/RecN/SMC_N"/>
</dbReference>
<proteinExistence type="predicted"/>
<dbReference type="InterPro" id="IPR027417">
    <property type="entry name" value="P-loop_NTPase"/>
</dbReference>
<dbReference type="SMART" id="SM00382">
    <property type="entry name" value="AAA"/>
    <property type="match status" value="1"/>
</dbReference>
<feature type="domain" description="AAA+ ATPase" evidence="1">
    <location>
        <begin position="28"/>
        <end position="277"/>
    </location>
</feature>
<accession>A0ABN8EIJ5</accession>
<dbReference type="InterPro" id="IPR003593">
    <property type="entry name" value="AAA+_ATPase"/>
</dbReference>
<gene>
    <name evidence="2" type="ORF">SIN8267_01284</name>
</gene>
<dbReference type="Pfam" id="PF02463">
    <property type="entry name" value="SMC_N"/>
    <property type="match status" value="1"/>
</dbReference>
<comment type="caution">
    <text evidence="2">The sequence shown here is derived from an EMBL/GenBank/DDBJ whole genome shotgun (WGS) entry which is preliminary data.</text>
</comment>
<evidence type="ECO:0000313" key="3">
    <source>
        <dbReference type="Proteomes" id="UP000838100"/>
    </source>
</evidence>
<dbReference type="PANTHER" id="PTHR32182">
    <property type="entry name" value="DNA REPLICATION AND REPAIR PROTEIN RECF"/>
    <property type="match status" value="1"/>
</dbReference>
<dbReference type="Gene3D" id="3.40.50.300">
    <property type="entry name" value="P-loop containing nucleotide triphosphate hydrolases"/>
    <property type="match status" value="2"/>
</dbReference>
<sequence length="499" mass="56242">MALSQQVLHSLKVKSLKNLTDLEISFEGASVTAILGPNGNGKSTILHALACAFSPNENGENYKFSWFFLPSTDALWNESELSIIHSFRDAELVSANIYREYKKTQVRWTPRYANRPKRDVYYIGIDKCVPMIESEKKQAKINYSTQEITEDIINTILEKASGILNRNYSSYNVHTARGKDFIGVEVDGLRYSALSMSAGEQKVFYILEKIFRAKKYSLILIDELDLLLHDQAMKKLVDVVLERSNDKNLQVIFTTHRESILELEDRINIRHIVCRPHKTLCFNETKPDAINRLTGIQPKPIEVFVEDDVAAAIVRKVAANLKLIKYTSVSRYGAATNCFTTVGGLLLGGEPCENSLFVLDGDVYRSPAEKNTAVDRVLTGHDDNVLQAKEKAISIIKQFTLPDGSQPEKYLHSLLIDIGETENEEFNEIIEVAAEIIAVDNEHEFISDIIERLGWERATGLSKIIDLASTSGCWSGYVSEVHEWLSAKKESMREELEAV</sequence>
<evidence type="ECO:0000259" key="1">
    <source>
        <dbReference type="SMART" id="SM00382"/>
    </source>
</evidence>
<reference evidence="2" key="1">
    <citation type="submission" date="2021-12" db="EMBL/GenBank/DDBJ databases">
        <authorList>
            <person name="Rodrigo-Torres L."/>
            <person name="Arahal R. D."/>
            <person name="Lucena T."/>
        </authorList>
    </citation>
    <scope>NUCLEOTIDE SEQUENCE</scope>
    <source>
        <strain evidence="2">CECT 8267</strain>
    </source>
</reference>
<dbReference type="SUPFAM" id="SSF52540">
    <property type="entry name" value="P-loop containing nucleoside triphosphate hydrolases"/>
    <property type="match status" value="1"/>
</dbReference>
<keyword evidence="3" id="KW-1185">Reference proteome</keyword>
<evidence type="ECO:0000313" key="2">
    <source>
        <dbReference type="EMBL" id="CAH0991182.1"/>
    </source>
</evidence>
<dbReference type="RefSeq" id="WP_237443839.1">
    <property type="nucleotide sequence ID" value="NZ_CAKLPX010000001.1"/>
</dbReference>
<organism evidence="2 3">
    <name type="scientific">Sinobacterium norvegicum</name>
    <dbReference type="NCBI Taxonomy" id="1641715"/>
    <lineage>
        <taxon>Bacteria</taxon>
        <taxon>Pseudomonadati</taxon>
        <taxon>Pseudomonadota</taxon>
        <taxon>Gammaproteobacteria</taxon>
        <taxon>Cellvibrionales</taxon>
        <taxon>Spongiibacteraceae</taxon>
        <taxon>Sinobacterium</taxon>
    </lineage>
</organism>
<name>A0ABN8EIJ5_9GAMM</name>
<dbReference type="EMBL" id="CAKLPX010000001">
    <property type="protein sequence ID" value="CAH0991182.1"/>
    <property type="molecule type" value="Genomic_DNA"/>
</dbReference>
<dbReference type="PANTHER" id="PTHR32182:SF22">
    <property type="entry name" value="ATP-DEPENDENT ENDONUCLEASE, OLD FAMILY-RELATED"/>
    <property type="match status" value="1"/>
</dbReference>
<protein>
    <recommendedName>
        <fullName evidence="1">AAA+ ATPase domain-containing protein</fullName>
    </recommendedName>
</protein>
<dbReference type="Proteomes" id="UP000838100">
    <property type="component" value="Unassembled WGS sequence"/>
</dbReference>